<protein>
    <submittedName>
        <fullName evidence="8">Carbohydrate-binding protein SusD</fullName>
    </submittedName>
</protein>
<evidence type="ECO:0000313" key="8">
    <source>
        <dbReference type="EMBL" id="KIO76439.1"/>
    </source>
</evidence>
<dbReference type="Proteomes" id="UP000032049">
    <property type="component" value="Unassembled WGS sequence"/>
</dbReference>
<dbReference type="EMBL" id="JXRA01000062">
    <property type="protein sequence ID" value="KIO76439.1"/>
    <property type="molecule type" value="Genomic_DNA"/>
</dbReference>
<dbReference type="STRING" id="1503925.TH53_14970"/>
<dbReference type="Gene3D" id="1.25.40.390">
    <property type="match status" value="1"/>
</dbReference>
<dbReference type="OrthoDB" id="9792139at2"/>
<dbReference type="RefSeq" id="WP_041883070.1">
    <property type="nucleotide sequence ID" value="NZ_CP157278.1"/>
</dbReference>
<comment type="caution">
    <text evidence="8">The sequence shown here is derived from an EMBL/GenBank/DDBJ whole genome shotgun (WGS) entry which is preliminary data.</text>
</comment>
<evidence type="ECO:0000256" key="4">
    <source>
        <dbReference type="ARBA" id="ARBA00023136"/>
    </source>
</evidence>
<accession>A0A0D0FVH3</accession>
<evidence type="ECO:0000313" key="9">
    <source>
        <dbReference type="Proteomes" id="UP000032049"/>
    </source>
</evidence>
<evidence type="ECO:0000256" key="2">
    <source>
        <dbReference type="ARBA" id="ARBA00006275"/>
    </source>
</evidence>
<evidence type="ECO:0000256" key="3">
    <source>
        <dbReference type="ARBA" id="ARBA00022729"/>
    </source>
</evidence>
<feature type="domain" description="SusD-like N-terminal" evidence="7">
    <location>
        <begin position="111"/>
        <end position="230"/>
    </location>
</feature>
<dbReference type="PROSITE" id="PS51257">
    <property type="entry name" value="PROKAR_LIPOPROTEIN"/>
    <property type="match status" value="1"/>
</dbReference>
<evidence type="ECO:0000259" key="7">
    <source>
        <dbReference type="Pfam" id="PF14322"/>
    </source>
</evidence>
<feature type="domain" description="RagB/SusD" evidence="6">
    <location>
        <begin position="275"/>
        <end position="594"/>
    </location>
</feature>
<proteinExistence type="inferred from homology"/>
<name>A0A0D0FVH3_9SPHI</name>
<dbReference type="Pfam" id="PF14322">
    <property type="entry name" value="SusD-like_3"/>
    <property type="match status" value="1"/>
</dbReference>
<dbReference type="AlphaFoldDB" id="A0A0D0FVH3"/>
<evidence type="ECO:0000256" key="5">
    <source>
        <dbReference type="ARBA" id="ARBA00023237"/>
    </source>
</evidence>
<keyword evidence="5" id="KW-0998">Cell outer membrane</keyword>
<dbReference type="InterPro" id="IPR011990">
    <property type="entry name" value="TPR-like_helical_dom_sf"/>
</dbReference>
<comment type="similarity">
    <text evidence="2">Belongs to the SusD family.</text>
</comment>
<dbReference type="GO" id="GO:0009279">
    <property type="term" value="C:cell outer membrane"/>
    <property type="evidence" value="ECO:0007669"/>
    <property type="project" value="UniProtKB-SubCell"/>
</dbReference>
<dbReference type="InterPro" id="IPR012944">
    <property type="entry name" value="SusD_RagB_dom"/>
</dbReference>
<dbReference type="Pfam" id="PF07980">
    <property type="entry name" value="SusD_RagB"/>
    <property type="match status" value="1"/>
</dbReference>
<dbReference type="SUPFAM" id="SSF48452">
    <property type="entry name" value="TPR-like"/>
    <property type="match status" value="1"/>
</dbReference>
<evidence type="ECO:0000256" key="1">
    <source>
        <dbReference type="ARBA" id="ARBA00004442"/>
    </source>
</evidence>
<dbReference type="InterPro" id="IPR033985">
    <property type="entry name" value="SusD-like_N"/>
</dbReference>
<keyword evidence="3" id="KW-0732">Signal</keyword>
<evidence type="ECO:0000259" key="6">
    <source>
        <dbReference type="Pfam" id="PF07980"/>
    </source>
</evidence>
<reference evidence="8 9" key="1">
    <citation type="submission" date="2015-01" db="EMBL/GenBank/DDBJ databases">
        <title>Draft genome sequence of Pedobacter sp. NL19 isolated from sludge of an effluent treatment pond in an abandoned uranium mine.</title>
        <authorList>
            <person name="Santos T."/>
            <person name="Caetano T."/>
            <person name="Covas C."/>
            <person name="Cruz A."/>
            <person name="Mendo S."/>
        </authorList>
    </citation>
    <scope>NUCLEOTIDE SEQUENCE [LARGE SCALE GENOMIC DNA]</scope>
    <source>
        <strain evidence="8 9">NL19</strain>
    </source>
</reference>
<gene>
    <name evidence="8" type="ORF">TH53_14970</name>
</gene>
<comment type="subcellular location">
    <subcellularLocation>
        <location evidence="1">Cell outer membrane</location>
    </subcellularLocation>
</comment>
<keyword evidence="9" id="KW-1185">Reference proteome</keyword>
<keyword evidence="4" id="KW-0472">Membrane</keyword>
<organism evidence="8 9">
    <name type="scientific">Pedobacter lusitanus</name>
    <dbReference type="NCBI Taxonomy" id="1503925"/>
    <lineage>
        <taxon>Bacteria</taxon>
        <taxon>Pseudomonadati</taxon>
        <taxon>Bacteroidota</taxon>
        <taxon>Sphingobacteriia</taxon>
        <taxon>Sphingobacteriales</taxon>
        <taxon>Sphingobacteriaceae</taxon>
        <taxon>Pedobacter</taxon>
    </lineage>
</organism>
<sequence length="595" mass="65778">MKKSTFILLTVMVFTGQLFYSCKKALQQPPLGSVSEELVANKNGVNALLIGSYAALYGMQGNNQSLGGGEAWQGSPSNWVFGSIAGGDASKGSAGSDQPAIDPIANFYSDANNAYYNGKWKALYEGVSRTNNVLKFLAKATDITPEEGKVIAGQARFLRAHFYFEIRKLWNKAPWIDETITDFNQPVSADLWAKITEDFKFSYENLPGTQGEIGRVNKWAAGAYLAKSYLYQRKYAEAKAIFDIVIASGVTSSGKKYDLNPSFEDNFMPSKENNPEEVFTIQMAANADPSGPTSGNNGDMLNFPYGGSPFGCCGFFQPSIDLVNRFRTNETTGLPYLTSYNDYAVKNDMGIGGGAEFTPDQGTLDPRIDWTAGRRGVPYLDWGNYPGAAWIRDQSYGGPYGPKKNIYWQKTAATDADKTTWAPGSAINYLVIRFADVLLLAAECEAQAGSLTVAQQYVNRVRARAANKEGWVYKYKDDSKPMEGFSDVPAANYKISEYPAGDFAGKGQAYALSAIYYERKIELAMEGHRFFDLVRWGIAEKELNAYFDYQGKLTSDVRRGRFTAGRNEYYPIPQRQIDLSIKGNTKVLTQNPGYN</sequence>